<dbReference type="InterPro" id="IPR009003">
    <property type="entry name" value="Peptidase_S1_PA"/>
</dbReference>
<accession>A0A9W8MY94</accession>
<gene>
    <name evidence="2" type="ORF">NLJ89_g3964</name>
</gene>
<protein>
    <submittedName>
        <fullName evidence="2">Uncharacterized protein</fullName>
    </submittedName>
</protein>
<reference evidence="2" key="1">
    <citation type="submission" date="2022-07" db="EMBL/GenBank/DDBJ databases">
        <title>Genome Sequence of Agrocybe chaxingu.</title>
        <authorList>
            <person name="Buettner E."/>
        </authorList>
    </citation>
    <scope>NUCLEOTIDE SEQUENCE</scope>
    <source>
        <strain evidence="2">MP-N11</strain>
    </source>
</reference>
<dbReference type="OrthoDB" id="5424209at2759"/>
<evidence type="ECO:0000313" key="2">
    <source>
        <dbReference type="EMBL" id="KAJ3511662.1"/>
    </source>
</evidence>
<dbReference type="SUPFAM" id="SSF50494">
    <property type="entry name" value="Trypsin-like serine proteases"/>
    <property type="match status" value="1"/>
</dbReference>
<organism evidence="2 3">
    <name type="scientific">Agrocybe chaxingu</name>
    <dbReference type="NCBI Taxonomy" id="84603"/>
    <lineage>
        <taxon>Eukaryota</taxon>
        <taxon>Fungi</taxon>
        <taxon>Dikarya</taxon>
        <taxon>Basidiomycota</taxon>
        <taxon>Agaricomycotina</taxon>
        <taxon>Agaricomycetes</taxon>
        <taxon>Agaricomycetidae</taxon>
        <taxon>Agaricales</taxon>
        <taxon>Agaricineae</taxon>
        <taxon>Strophariaceae</taxon>
        <taxon>Agrocybe</taxon>
    </lineage>
</organism>
<evidence type="ECO:0000313" key="3">
    <source>
        <dbReference type="Proteomes" id="UP001148786"/>
    </source>
</evidence>
<dbReference type="EMBL" id="JANKHO010000312">
    <property type="protein sequence ID" value="KAJ3511662.1"/>
    <property type="molecule type" value="Genomic_DNA"/>
</dbReference>
<evidence type="ECO:0000256" key="1">
    <source>
        <dbReference type="SAM" id="MobiDB-lite"/>
    </source>
</evidence>
<feature type="region of interest" description="Disordered" evidence="1">
    <location>
        <begin position="161"/>
        <end position="182"/>
    </location>
</feature>
<feature type="compositionally biased region" description="Acidic residues" evidence="1">
    <location>
        <begin position="161"/>
        <end position="178"/>
    </location>
</feature>
<dbReference type="AlphaFoldDB" id="A0A9W8MY94"/>
<dbReference type="Proteomes" id="UP001148786">
    <property type="component" value="Unassembled WGS sequence"/>
</dbReference>
<comment type="caution">
    <text evidence="2">The sequence shown here is derived from an EMBL/GenBank/DDBJ whole genome shotgun (WGS) entry which is preliminary data.</text>
</comment>
<keyword evidence="3" id="KW-1185">Reference proteome</keyword>
<proteinExistence type="predicted"/>
<sequence>MELFRLSRVPLLSAEEIDAYIQFSSNYEEGQRSVDEGDTLSPTVNVTTIPSLGFAHDTASSATSFTPDPHAVSIAEAQSYYAGLHSEPTLLYRTGKEQWSLPRGPEAQRRLKELREVFNHPITKVWNNDLAWKVVAIMDAHTIRFTTIDVIRFKKVGIDEADEDEEDVEGEEEDEDEEMVKTKKQDVGPVTIWIGVFPETTTATAAHNAAQDVLALLRDYEITDIDVDYRESLYTREAGPQLLPPVDDLDPLVDVVSPLTPALGLRISTRARPNAQGTMALYLAEGGNSNNLLGLSCRHVLIGSKEANVDYVRQNRHPSAPSRDVLLLGKRTYINLVDSIKVRIGQHGISIKRWTKQVEGFVEREKGTDPADIQKAMVSRIETQALLDKAENAVEALAALLKRVNTDWKRLDNRVLGHVLRSPAITLGVGEYRFTEDWGIFQVDRAKLGDGFQGNKLDLGTKLTPDEFTVKCYPRGDANWEFEYPSDRLLPLMGTITDELMRSPDMWDSDGEPCLLVVKNGNATGTTLGRANSVFSIVRDYFNDMSINQTSMEWAIINYDSKSEVFSEPGDSGSIVADIRGRIGGMLTGGSGKTKTPDMTYATPFWWLLQRIKSNGFPNAHLKVLP</sequence>
<name>A0A9W8MY94_9AGAR</name>